<gene>
    <name evidence="2" type="ORF">ISF_09812</name>
</gene>
<organism evidence="2 3">
    <name type="scientific">Cordyceps fumosorosea (strain ARSEF 2679)</name>
    <name type="common">Isaria fumosorosea</name>
    <dbReference type="NCBI Taxonomy" id="1081104"/>
    <lineage>
        <taxon>Eukaryota</taxon>
        <taxon>Fungi</taxon>
        <taxon>Dikarya</taxon>
        <taxon>Ascomycota</taxon>
        <taxon>Pezizomycotina</taxon>
        <taxon>Sordariomycetes</taxon>
        <taxon>Hypocreomycetidae</taxon>
        <taxon>Hypocreales</taxon>
        <taxon>Cordycipitaceae</taxon>
        <taxon>Cordyceps</taxon>
    </lineage>
</organism>
<name>A0A162M5I3_CORFA</name>
<evidence type="ECO:0000313" key="2">
    <source>
        <dbReference type="EMBL" id="OAA40371.1"/>
    </source>
</evidence>
<dbReference type="AlphaFoldDB" id="A0A162M5I3"/>
<comment type="caution">
    <text evidence="2">The sequence shown here is derived from an EMBL/GenBank/DDBJ whole genome shotgun (WGS) entry which is preliminary data.</text>
</comment>
<proteinExistence type="predicted"/>
<sequence length="217" mass="24466">MDGLGKIFPEGHSILTLDEDLCLNGKVDLKENTQIQKLVLAILRAYIKNQEDFGTPSSRAQSSRSPTVQRYSTPTLKATRNPEGKSASVRKQTAFARPAARYGGASDFTIRERARAAFAGMHRSLTLPIHIRKTMISLRISQAAWVMLLHHCENFCGTSLKYVALSHRSSLQCPDLSFLSTNEHYLRYEAQVCLLNLMFKQLFLLEKKQALSASFFR</sequence>
<reference evidence="2 3" key="1">
    <citation type="journal article" date="2016" name="Genome Biol. Evol.">
        <title>Divergent and convergent evolution of fungal pathogenicity.</title>
        <authorList>
            <person name="Shang Y."/>
            <person name="Xiao G."/>
            <person name="Zheng P."/>
            <person name="Cen K."/>
            <person name="Zhan S."/>
            <person name="Wang C."/>
        </authorList>
    </citation>
    <scope>NUCLEOTIDE SEQUENCE [LARGE SCALE GENOMIC DNA]</scope>
    <source>
        <strain evidence="2 3">ARSEF 2679</strain>
    </source>
</reference>
<feature type="compositionally biased region" description="Polar residues" evidence="1">
    <location>
        <begin position="55"/>
        <end position="78"/>
    </location>
</feature>
<evidence type="ECO:0000256" key="1">
    <source>
        <dbReference type="SAM" id="MobiDB-lite"/>
    </source>
</evidence>
<accession>A0A162M5I3</accession>
<dbReference type="EMBL" id="AZHB01000077">
    <property type="protein sequence ID" value="OAA40371.1"/>
    <property type="molecule type" value="Genomic_DNA"/>
</dbReference>
<feature type="region of interest" description="Disordered" evidence="1">
    <location>
        <begin position="53"/>
        <end position="90"/>
    </location>
</feature>
<keyword evidence="3" id="KW-1185">Reference proteome</keyword>
<dbReference type="RefSeq" id="XP_018699400.1">
    <property type="nucleotide sequence ID" value="XM_018853413.1"/>
</dbReference>
<dbReference type="GeneID" id="30026104"/>
<dbReference type="Proteomes" id="UP000076744">
    <property type="component" value="Unassembled WGS sequence"/>
</dbReference>
<evidence type="ECO:0000313" key="3">
    <source>
        <dbReference type="Proteomes" id="UP000076744"/>
    </source>
</evidence>
<protein>
    <submittedName>
        <fullName evidence="2">Uncharacterized protein</fullName>
    </submittedName>
</protein>